<proteinExistence type="inferred from homology"/>
<dbReference type="Pfam" id="PF07992">
    <property type="entry name" value="Pyr_redox_2"/>
    <property type="match status" value="1"/>
</dbReference>
<dbReference type="SUPFAM" id="SSF55424">
    <property type="entry name" value="FAD/NAD-linked reductases, dimerisation (C-terminal) domain"/>
    <property type="match status" value="1"/>
</dbReference>
<dbReference type="Gene3D" id="3.50.50.60">
    <property type="entry name" value="FAD/NAD(P)-binding domain"/>
    <property type="match status" value="1"/>
</dbReference>
<dbReference type="Pfam" id="PF02852">
    <property type="entry name" value="Pyr_redox_dim"/>
    <property type="match status" value="1"/>
</dbReference>
<dbReference type="PRINTS" id="PR00411">
    <property type="entry name" value="PNDRDTASEI"/>
</dbReference>
<evidence type="ECO:0000256" key="2">
    <source>
        <dbReference type="ARBA" id="ARBA00007532"/>
    </source>
</evidence>
<protein>
    <submittedName>
        <fullName evidence="8">FAD-dependent oxidoreductase</fullName>
    </submittedName>
</protein>
<sequence>MAERFRVVVIGGGAVGENAAARAVVNGLSAVLVEQELMGGQCTYWACMPSKALREISAWADHSAVPFVTFTDPQVAVVGLSEEAARKRGRTGRTVEHPFGAVAGEVPLGRLWHAVPACPTVSENWLRLLENYGL</sequence>
<feature type="domain" description="FAD/NAD(P)-binding" evidence="7">
    <location>
        <begin position="5"/>
        <end position="59"/>
    </location>
</feature>
<dbReference type="InterPro" id="IPR016156">
    <property type="entry name" value="FAD/NAD-linked_Rdtase_dimer_sf"/>
</dbReference>
<keyword evidence="3" id="KW-0285">Flavoprotein</keyword>
<feature type="domain" description="Pyridine nucleotide-disulphide oxidoreductase dimerisation" evidence="6">
    <location>
        <begin position="65"/>
        <end position="102"/>
    </location>
</feature>
<name>A0ABV4TV99_9GAMM</name>
<evidence type="ECO:0000256" key="4">
    <source>
        <dbReference type="ARBA" id="ARBA00022827"/>
    </source>
</evidence>
<evidence type="ECO:0000313" key="8">
    <source>
        <dbReference type="EMBL" id="MFA9461264.1"/>
    </source>
</evidence>
<reference evidence="8 9" key="1">
    <citation type="submission" date="2024-08" db="EMBL/GenBank/DDBJ databases">
        <title>Whole-genome sequencing of halo(alkali)philic microorganisms from hypersaline lakes.</title>
        <authorList>
            <person name="Sorokin D.Y."/>
            <person name="Merkel A.Y."/>
            <person name="Messina E."/>
            <person name="Yakimov M."/>
        </authorList>
    </citation>
    <scope>NUCLEOTIDE SEQUENCE [LARGE SCALE GENOMIC DNA]</scope>
    <source>
        <strain evidence="8 9">Cl-TMA</strain>
    </source>
</reference>
<evidence type="ECO:0000259" key="7">
    <source>
        <dbReference type="Pfam" id="PF07992"/>
    </source>
</evidence>
<organism evidence="8 9">
    <name type="scientific">Thiohalorhabdus methylotrophus</name>
    <dbReference type="NCBI Taxonomy" id="3242694"/>
    <lineage>
        <taxon>Bacteria</taxon>
        <taxon>Pseudomonadati</taxon>
        <taxon>Pseudomonadota</taxon>
        <taxon>Gammaproteobacteria</taxon>
        <taxon>Thiohalorhabdales</taxon>
        <taxon>Thiohalorhabdaceae</taxon>
        <taxon>Thiohalorhabdus</taxon>
    </lineage>
</organism>
<gene>
    <name evidence="8" type="ORF">ACERLL_10540</name>
</gene>
<keyword evidence="5" id="KW-0520">NAD</keyword>
<dbReference type="InterPro" id="IPR036188">
    <property type="entry name" value="FAD/NAD-bd_sf"/>
</dbReference>
<dbReference type="PANTHER" id="PTHR22912">
    <property type="entry name" value="DISULFIDE OXIDOREDUCTASE"/>
    <property type="match status" value="1"/>
</dbReference>
<evidence type="ECO:0000256" key="1">
    <source>
        <dbReference type="ARBA" id="ARBA00001974"/>
    </source>
</evidence>
<dbReference type="InterPro" id="IPR023753">
    <property type="entry name" value="FAD/NAD-binding_dom"/>
</dbReference>
<evidence type="ECO:0000256" key="5">
    <source>
        <dbReference type="ARBA" id="ARBA00023027"/>
    </source>
</evidence>
<dbReference type="EMBL" id="JBGUAW010000006">
    <property type="protein sequence ID" value="MFA9461264.1"/>
    <property type="molecule type" value="Genomic_DNA"/>
</dbReference>
<dbReference type="InterPro" id="IPR050151">
    <property type="entry name" value="Class-I_Pyr_Nuc-Dis_Oxidored"/>
</dbReference>
<comment type="cofactor">
    <cofactor evidence="1">
        <name>FAD</name>
        <dbReference type="ChEBI" id="CHEBI:57692"/>
    </cofactor>
</comment>
<comment type="caution">
    <text evidence="8">The sequence shown here is derived from an EMBL/GenBank/DDBJ whole genome shotgun (WGS) entry which is preliminary data.</text>
</comment>
<dbReference type="InterPro" id="IPR004099">
    <property type="entry name" value="Pyr_nucl-diS_OxRdtase_dimer"/>
</dbReference>
<keyword evidence="9" id="KW-1185">Reference proteome</keyword>
<evidence type="ECO:0000313" key="9">
    <source>
        <dbReference type="Proteomes" id="UP001575181"/>
    </source>
</evidence>
<dbReference type="RefSeq" id="WP_373656049.1">
    <property type="nucleotide sequence ID" value="NZ_JBGUAW010000006.1"/>
</dbReference>
<dbReference type="SUPFAM" id="SSF51905">
    <property type="entry name" value="FAD/NAD(P)-binding domain"/>
    <property type="match status" value="1"/>
</dbReference>
<keyword evidence="4" id="KW-0274">FAD</keyword>
<dbReference type="Proteomes" id="UP001575181">
    <property type="component" value="Unassembled WGS sequence"/>
</dbReference>
<comment type="similarity">
    <text evidence="2">Belongs to the class-I pyridine nucleotide-disulfide oxidoreductase family.</text>
</comment>
<dbReference type="PANTHER" id="PTHR22912:SF151">
    <property type="entry name" value="DIHYDROLIPOYL DEHYDROGENASE, MITOCHONDRIAL"/>
    <property type="match status" value="1"/>
</dbReference>
<dbReference type="Gene3D" id="3.30.390.30">
    <property type="match status" value="1"/>
</dbReference>
<evidence type="ECO:0000256" key="3">
    <source>
        <dbReference type="ARBA" id="ARBA00022630"/>
    </source>
</evidence>
<accession>A0ABV4TV99</accession>
<evidence type="ECO:0000259" key="6">
    <source>
        <dbReference type="Pfam" id="PF02852"/>
    </source>
</evidence>